<feature type="region of interest" description="Disordered" evidence="1">
    <location>
        <begin position="18"/>
        <end position="38"/>
    </location>
</feature>
<organism evidence="2 3">
    <name type="scientific">Stylosanthes scabra</name>
    <dbReference type="NCBI Taxonomy" id="79078"/>
    <lineage>
        <taxon>Eukaryota</taxon>
        <taxon>Viridiplantae</taxon>
        <taxon>Streptophyta</taxon>
        <taxon>Embryophyta</taxon>
        <taxon>Tracheophyta</taxon>
        <taxon>Spermatophyta</taxon>
        <taxon>Magnoliopsida</taxon>
        <taxon>eudicotyledons</taxon>
        <taxon>Gunneridae</taxon>
        <taxon>Pentapetalae</taxon>
        <taxon>rosids</taxon>
        <taxon>fabids</taxon>
        <taxon>Fabales</taxon>
        <taxon>Fabaceae</taxon>
        <taxon>Papilionoideae</taxon>
        <taxon>50 kb inversion clade</taxon>
        <taxon>dalbergioids sensu lato</taxon>
        <taxon>Dalbergieae</taxon>
        <taxon>Pterocarpus clade</taxon>
        <taxon>Stylosanthes</taxon>
    </lineage>
</organism>
<evidence type="ECO:0000256" key="1">
    <source>
        <dbReference type="SAM" id="MobiDB-lite"/>
    </source>
</evidence>
<protein>
    <submittedName>
        <fullName evidence="2">Uncharacterized protein</fullName>
    </submittedName>
</protein>
<comment type="caution">
    <text evidence="2">The sequence shown here is derived from an EMBL/GenBank/DDBJ whole genome shotgun (WGS) entry which is preliminary data.</text>
</comment>
<sequence length="94" mass="10355">MSPSSYPVVVTSKLLRAPQKPPSKWKVSEREEEDDEAAKGTTLVIDLLSDFKVLLETLLARVSPNGGAKGTSRSHAPPKFSTSSYMYIKNIMLM</sequence>
<evidence type="ECO:0000313" key="3">
    <source>
        <dbReference type="Proteomes" id="UP001341840"/>
    </source>
</evidence>
<keyword evidence="3" id="KW-1185">Reference proteome</keyword>
<accession>A0ABU6RMD8</accession>
<reference evidence="2 3" key="1">
    <citation type="journal article" date="2023" name="Plants (Basel)">
        <title>Bridging the Gap: Combining Genomics and Transcriptomics Approaches to Understand Stylosanthes scabra, an Orphan Legume from the Brazilian Caatinga.</title>
        <authorList>
            <person name="Ferreira-Neto J.R.C."/>
            <person name="da Silva M.D."/>
            <person name="Binneck E."/>
            <person name="de Melo N.F."/>
            <person name="da Silva R.H."/>
            <person name="de Melo A.L.T.M."/>
            <person name="Pandolfi V."/>
            <person name="Bustamante F.O."/>
            <person name="Brasileiro-Vidal A.C."/>
            <person name="Benko-Iseppon A.M."/>
        </authorList>
    </citation>
    <scope>NUCLEOTIDE SEQUENCE [LARGE SCALE GENOMIC DNA]</scope>
    <source>
        <tissue evidence="2">Leaves</tissue>
    </source>
</reference>
<proteinExistence type="predicted"/>
<evidence type="ECO:0000313" key="2">
    <source>
        <dbReference type="EMBL" id="MED6125226.1"/>
    </source>
</evidence>
<dbReference type="EMBL" id="JASCZI010030890">
    <property type="protein sequence ID" value="MED6125226.1"/>
    <property type="molecule type" value="Genomic_DNA"/>
</dbReference>
<dbReference type="Proteomes" id="UP001341840">
    <property type="component" value="Unassembled WGS sequence"/>
</dbReference>
<gene>
    <name evidence="2" type="ORF">PIB30_066616</name>
</gene>
<name>A0ABU6RMD8_9FABA</name>